<sequence length="96" mass="10862">MSRQYTDSAKVFISIVYLTMIGIVVLVAFLLYSPENDEPVHTIPQDNASITCSNASFIGYVDADHFTEFIKISESTRYSLYCLKKTGAYQWSVYAN</sequence>
<keyword evidence="1" id="KW-0472">Membrane</keyword>
<name>A0A248K7W7_SALBN</name>
<dbReference type="OrthoDB" id="9954603at2"/>
<organism evidence="2 3">
    <name type="scientific">Salmonella bongori serovar 66:z41:- str. SA19983605</name>
    <dbReference type="NCBI Taxonomy" id="1243617"/>
    <lineage>
        <taxon>Bacteria</taxon>
        <taxon>Pseudomonadati</taxon>
        <taxon>Pseudomonadota</taxon>
        <taxon>Gammaproteobacteria</taxon>
        <taxon>Enterobacterales</taxon>
        <taxon>Enterobacteriaceae</taxon>
        <taxon>Salmonella</taxon>
    </lineage>
</organism>
<evidence type="ECO:0000313" key="3">
    <source>
        <dbReference type="Proteomes" id="UP000197991"/>
    </source>
</evidence>
<keyword evidence="3" id="KW-1185">Reference proteome</keyword>
<dbReference type="GeneID" id="66756461"/>
<accession>A0A248K7W7</accession>
<feature type="transmembrane region" description="Helical" evidence="1">
    <location>
        <begin position="12"/>
        <end position="32"/>
    </location>
</feature>
<evidence type="ECO:0000256" key="1">
    <source>
        <dbReference type="SAM" id="Phobius"/>
    </source>
</evidence>
<dbReference type="AlphaFoldDB" id="A0A248K7W7"/>
<keyword evidence="1" id="KW-0812">Transmembrane</keyword>
<evidence type="ECO:0000313" key="2">
    <source>
        <dbReference type="EMBL" id="ASG54379.1"/>
    </source>
</evidence>
<proteinExistence type="predicted"/>
<reference evidence="2 3" key="1">
    <citation type="submission" date="2017-06" db="EMBL/GenBank/DDBJ databases">
        <title>Salmonella reference genomes for public health.</title>
        <authorList>
            <person name="Robertson J."/>
            <person name="Yoshida C."/>
            <person name="Gurnik S."/>
            <person name="Nash J."/>
        </authorList>
    </citation>
    <scope>NUCLEOTIDE SEQUENCE [LARGE SCALE GENOMIC DNA]</scope>
    <source>
        <strain evidence="2 3">SA19983605</strain>
    </source>
</reference>
<protein>
    <submittedName>
        <fullName evidence="2">Uncharacterized protein</fullName>
    </submittedName>
</protein>
<gene>
    <name evidence="2" type="ORF">LFZ56_08900</name>
</gene>
<dbReference type="EMBL" id="CP022120">
    <property type="protein sequence ID" value="ASG54379.1"/>
    <property type="molecule type" value="Genomic_DNA"/>
</dbReference>
<keyword evidence="1" id="KW-1133">Transmembrane helix</keyword>
<dbReference type="Proteomes" id="UP000197991">
    <property type="component" value="Chromosome"/>
</dbReference>
<dbReference type="RefSeq" id="WP_020844577.1">
    <property type="nucleotide sequence ID" value="NZ_CP022120.1"/>
</dbReference>